<dbReference type="Proteomes" id="UP000602905">
    <property type="component" value="Unassembled WGS sequence"/>
</dbReference>
<name>A0A8H7HPW5_9AGAM</name>
<evidence type="ECO:0000313" key="2">
    <source>
        <dbReference type="EMBL" id="KAF8704313.1"/>
    </source>
</evidence>
<dbReference type="AlphaFoldDB" id="A0A8H7HPW5"/>
<organism evidence="2 3">
    <name type="scientific">Rhizoctonia solani</name>
    <dbReference type="NCBI Taxonomy" id="456999"/>
    <lineage>
        <taxon>Eukaryota</taxon>
        <taxon>Fungi</taxon>
        <taxon>Dikarya</taxon>
        <taxon>Basidiomycota</taxon>
        <taxon>Agaricomycotina</taxon>
        <taxon>Agaricomycetes</taxon>
        <taxon>Cantharellales</taxon>
        <taxon>Ceratobasidiaceae</taxon>
        <taxon>Rhizoctonia</taxon>
    </lineage>
</organism>
<feature type="compositionally biased region" description="Low complexity" evidence="1">
    <location>
        <begin position="66"/>
        <end position="78"/>
    </location>
</feature>
<protein>
    <submittedName>
        <fullName evidence="2">Uncharacterized protein</fullName>
    </submittedName>
</protein>
<feature type="region of interest" description="Disordered" evidence="1">
    <location>
        <begin position="23"/>
        <end position="133"/>
    </location>
</feature>
<dbReference type="OrthoDB" id="3255693at2759"/>
<gene>
    <name evidence="2" type="ORF">RHS03_06054</name>
</gene>
<dbReference type="EMBL" id="JACYCD010000056">
    <property type="protein sequence ID" value="KAF8704313.1"/>
    <property type="molecule type" value="Genomic_DNA"/>
</dbReference>
<reference evidence="2" key="1">
    <citation type="submission" date="2020-09" db="EMBL/GenBank/DDBJ databases">
        <title>Comparative genome analyses of four rice-infecting Rhizoctonia solani isolates reveal extensive enrichment of homogalacturonan modification genes.</title>
        <authorList>
            <person name="Lee D.-Y."/>
            <person name="Jeon J."/>
            <person name="Kim K.-T."/>
            <person name="Cheong K."/>
            <person name="Song H."/>
            <person name="Choi G."/>
            <person name="Ko J."/>
            <person name="Opiyo S.O."/>
            <person name="Zuo S."/>
            <person name="Madhav S."/>
            <person name="Lee Y.-H."/>
            <person name="Wang G.-L."/>
        </authorList>
    </citation>
    <scope>NUCLEOTIDE SEQUENCE</scope>
    <source>
        <strain evidence="2">AG1-IA WGL</strain>
    </source>
</reference>
<feature type="compositionally biased region" description="Low complexity" evidence="1">
    <location>
        <begin position="115"/>
        <end position="126"/>
    </location>
</feature>
<proteinExistence type="predicted"/>
<sequence>MMSSGANYLGLYGQSPRHAAALYTDARDSLRQASSTSAAARRRSMQPPSPASSTRSYDTLYEQPRRTSTAPNTNTNTHTPPPPYSCRASILPETLPAAISVGSYPQEQDSRPGCSNTTSNSPPQTSRAQKRRSSVMIRDIGMRIFHAKSS</sequence>
<evidence type="ECO:0000256" key="1">
    <source>
        <dbReference type="SAM" id="MobiDB-lite"/>
    </source>
</evidence>
<feature type="non-terminal residue" evidence="2">
    <location>
        <position position="1"/>
    </location>
</feature>
<comment type="caution">
    <text evidence="2">The sequence shown here is derived from an EMBL/GenBank/DDBJ whole genome shotgun (WGS) entry which is preliminary data.</text>
</comment>
<accession>A0A8H7HPW5</accession>
<evidence type="ECO:0000313" key="3">
    <source>
        <dbReference type="Proteomes" id="UP000602905"/>
    </source>
</evidence>